<protein>
    <submittedName>
        <fullName evidence="1">Uncharacterized protein</fullName>
    </submittedName>
</protein>
<sequence length="52" mass="5912">MCNQKISEQTLTEIDKQNGSRTNNLAIIYKTTSSSNDSIIIIKTKKKNRLIN</sequence>
<evidence type="ECO:0000313" key="1">
    <source>
        <dbReference type="EMBL" id="MBX65136.1"/>
    </source>
</evidence>
<organism evidence="1">
    <name type="scientific">Rhizophora mucronata</name>
    <name type="common">Asiatic mangrove</name>
    <dbReference type="NCBI Taxonomy" id="61149"/>
    <lineage>
        <taxon>Eukaryota</taxon>
        <taxon>Viridiplantae</taxon>
        <taxon>Streptophyta</taxon>
        <taxon>Embryophyta</taxon>
        <taxon>Tracheophyta</taxon>
        <taxon>Spermatophyta</taxon>
        <taxon>Magnoliopsida</taxon>
        <taxon>eudicotyledons</taxon>
        <taxon>Gunneridae</taxon>
        <taxon>Pentapetalae</taxon>
        <taxon>rosids</taxon>
        <taxon>fabids</taxon>
        <taxon>Malpighiales</taxon>
        <taxon>Rhizophoraceae</taxon>
        <taxon>Rhizophora</taxon>
    </lineage>
</organism>
<name>A0A2P2QDT6_RHIMU</name>
<reference evidence="1" key="1">
    <citation type="submission" date="2018-02" db="EMBL/GenBank/DDBJ databases">
        <title>Rhizophora mucronata_Transcriptome.</title>
        <authorList>
            <person name="Meera S.P."/>
            <person name="Sreeshan A."/>
            <person name="Augustine A."/>
        </authorList>
    </citation>
    <scope>NUCLEOTIDE SEQUENCE</scope>
    <source>
        <tissue evidence="1">Leaf</tissue>
    </source>
</reference>
<proteinExistence type="predicted"/>
<accession>A0A2P2QDT6</accession>
<dbReference type="EMBL" id="GGEC01084652">
    <property type="protein sequence ID" value="MBX65136.1"/>
    <property type="molecule type" value="Transcribed_RNA"/>
</dbReference>
<dbReference type="AlphaFoldDB" id="A0A2P2QDT6"/>